<reference evidence="6" key="1">
    <citation type="submission" date="2014-12" db="EMBL/GenBank/DDBJ databases">
        <title>Insight into the proteome of Arion vulgaris.</title>
        <authorList>
            <person name="Aradska J."/>
            <person name="Bulat T."/>
            <person name="Smidak R."/>
            <person name="Sarate P."/>
            <person name="Gangsoo J."/>
            <person name="Sialana F."/>
            <person name="Bilban M."/>
            <person name="Lubec G."/>
        </authorList>
    </citation>
    <scope>NUCLEOTIDE SEQUENCE</scope>
    <source>
        <tissue evidence="6">Skin</tissue>
    </source>
</reference>
<evidence type="ECO:0000256" key="3">
    <source>
        <dbReference type="ARBA" id="ARBA00022833"/>
    </source>
</evidence>
<keyword evidence="3" id="KW-0862">Zinc</keyword>
<protein>
    <recommendedName>
        <fullName evidence="5">RanBP2-type domain-containing protein</fullName>
    </recommendedName>
</protein>
<dbReference type="PROSITE" id="PS01358">
    <property type="entry name" value="ZF_RANBP2_1"/>
    <property type="match status" value="1"/>
</dbReference>
<dbReference type="InterPro" id="IPR001876">
    <property type="entry name" value="Znf_RanBP2"/>
</dbReference>
<evidence type="ECO:0000256" key="2">
    <source>
        <dbReference type="ARBA" id="ARBA00022771"/>
    </source>
</evidence>
<feature type="non-terminal residue" evidence="6">
    <location>
        <position position="1"/>
    </location>
</feature>
<dbReference type="GO" id="GO:0008270">
    <property type="term" value="F:zinc ion binding"/>
    <property type="evidence" value="ECO:0007669"/>
    <property type="project" value="UniProtKB-KW"/>
</dbReference>
<accession>A0A0B6YET2</accession>
<evidence type="ECO:0000256" key="4">
    <source>
        <dbReference type="PROSITE-ProRule" id="PRU00322"/>
    </source>
</evidence>
<organism evidence="6">
    <name type="scientific">Arion vulgaris</name>
    <dbReference type="NCBI Taxonomy" id="1028688"/>
    <lineage>
        <taxon>Eukaryota</taxon>
        <taxon>Metazoa</taxon>
        <taxon>Spiralia</taxon>
        <taxon>Lophotrochozoa</taxon>
        <taxon>Mollusca</taxon>
        <taxon>Gastropoda</taxon>
        <taxon>Heterobranchia</taxon>
        <taxon>Euthyneura</taxon>
        <taxon>Panpulmonata</taxon>
        <taxon>Eupulmonata</taxon>
        <taxon>Stylommatophora</taxon>
        <taxon>Helicina</taxon>
        <taxon>Arionoidea</taxon>
        <taxon>Arionidae</taxon>
        <taxon>Arion</taxon>
    </lineage>
</organism>
<dbReference type="AlphaFoldDB" id="A0A0B6YET2"/>
<feature type="domain" description="RanBP2-type" evidence="5">
    <location>
        <begin position="38"/>
        <end position="69"/>
    </location>
</feature>
<proteinExistence type="predicted"/>
<evidence type="ECO:0000256" key="1">
    <source>
        <dbReference type="ARBA" id="ARBA00022723"/>
    </source>
</evidence>
<dbReference type="SUPFAM" id="SSF90209">
    <property type="entry name" value="Ran binding protein zinc finger-like"/>
    <property type="match status" value="1"/>
</dbReference>
<gene>
    <name evidence="6" type="primary">ORF22431</name>
</gene>
<keyword evidence="2 4" id="KW-0863">Zinc-finger</keyword>
<keyword evidence="1" id="KW-0479">Metal-binding</keyword>
<dbReference type="SMART" id="SM00547">
    <property type="entry name" value="ZnF_RBZ"/>
    <property type="match status" value="1"/>
</dbReference>
<feature type="non-terminal residue" evidence="6">
    <location>
        <position position="69"/>
    </location>
</feature>
<dbReference type="Gene3D" id="2.30.30.380">
    <property type="entry name" value="Zn-finger domain of Sec23/24"/>
    <property type="match status" value="1"/>
</dbReference>
<dbReference type="PROSITE" id="PS50199">
    <property type="entry name" value="ZF_RANBP2_2"/>
    <property type="match status" value="1"/>
</dbReference>
<name>A0A0B6YET2_9EUPU</name>
<evidence type="ECO:0000313" key="6">
    <source>
        <dbReference type="EMBL" id="CEK54291.1"/>
    </source>
</evidence>
<evidence type="ECO:0000259" key="5">
    <source>
        <dbReference type="PROSITE" id="PS50199"/>
    </source>
</evidence>
<dbReference type="EMBL" id="HACG01007426">
    <property type="protein sequence ID" value="CEK54291.1"/>
    <property type="molecule type" value="Transcribed_RNA"/>
</dbReference>
<dbReference type="InterPro" id="IPR036443">
    <property type="entry name" value="Znf_RanBP2_sf"/>
</dbReference>
<sequence>ESPNDHINSHSINNSINVISDDDVAMEDVIDADDSAAKHEQIIVKWICQRCTLVNSEHSDRCDVCSSPR</sequence>